<reference evidence="1" key="1">
    <citation type="submission" date="2021-06" db="EMBL/GenBank/DDBJ databases">
        <authorList>
            <person name="Kallberg Y."/>
            <person name="Tangrot J."/>
            <person name="Rosling A."/>
        </authorList>
    </citation>
    <scope>NUCLEOTIDE SEQUENCE</scope>
    <source>
        <strain evidence="1">CL356</strain>
    </source>
</reference>
<organism evidence="1 2">
    <name type="scientific">Acaulospora colombiana</name>
    <dbReference type="NCBI Taxonomy" id="27376"/>
    <lineage>
        <taxon>Eukaryota</taxon>
        <taxon>Fungi</taxon>
        <taxon>Fungi incertae sedis</taxon>
        <taxon>Mucoromycota</taxon>
        <taxon>Glomeromycotina</taxon>
        <taxon>Glomeromycetes</taxon>
        <taxon>Diversisporales</taxon>
        <taxon>Acaulosporaceae</taxon>
        <taxon>Acaulospora</taxon>
    </lineage>
</organism>
<comment type="caution">
    <text evidence="1">The sequence shown here is derived from an EMBL/GenBank/DDBJ whole genome shotgun (WGS) entry which is preliminary data.</text>
</comment>
<evidence type="ECO:0000313" key="2">
    <source>
        <dbReference type="Proteomes" id="UP000789525"/>
    </source>
</evidence>
<dbReference type="EMBL" id="CAJVPT010001506">
    <property type="protein sequence ID" value="CAG8463589.1"/>
    <property type="molecule type" value="Genomic_DNA"/>
</dbReference>
<evidence type="ECO:0000313" key="1">
    <source>
        <dbReference type="EMBL" id="CAG8463589.1"/>
    </source>
</evidence>
<sequence>KKYETSENKLKEPQSLIPTNSSRNIRRPRSAWTPEEDEALFNAINSVLAGQWKDVCAKSPLLKARGTSMTSQRFKTKIRYFVGGSAERGKK</sequence>
<accession>A0ACA9KCT0</accession>
<feature type="non-terminal residue" evidence="1">
    <location>
        <position position="1"/>
    </location>
</feature>
<name>A0ACA9KCT0_9GLOM</name>
<proteinExistence type="predicted"/>
<gene>
    <name evidence="1" type="ORF">ACOLOM_LOCUS1276</name>
</gene>
<protein>
    <submittedName>
        <fullName evidence="1">552_t:CDS:1</fullName>
    </submittedName>
</protein>
<keyword evidence="2" id="KW-1185">Reference proteome</keyword>
<dbReference type="Proteomes" id="UP000789525">
    <property type="component" value="Unassembled WGS sequence"/>
</dbReference>